<dbReference type="InterPro" id="IPR036890">
    <property type="entry name" value="HATPase_C_sf"/>
</dbReference>
<evidence type="ECO:0000313" key="12">
    <source>
        <dbReference type="Proteomes" id="UP001304671"/>
    </source>
</evidence>
<evidence type="ECO:0000313" key="11">
    <source>
        <dbReference type="EMBL" id="MEA5257397.1"/>
    </source>
</evidence>
<dbReference type="InterPro" id="IPR003594">
    <property type="entry name" value="HATPase_dom"/>
</dbReference>
<dbReference type="CDD" id="cd16917">
    <property type="entry name" value="HATPase_UhpB-NarQ-NarX-like"/>
    <property type="match status" value="1"/>
</dbReference>
<dbReference type="InterPro" id="IPR050482">
    <property type="entry name" value="Sensor_HK_TwoCompSys"/>
</dbReference>
<dbReference type="PANTHER" id="PTHR24421">
    <property type="entry name" value="NITRATE/NITRITE SENSOR PROTEIN NARX-RELATED"/>
    <property type="match status" value="1"/>
</dbReference>
<keyword evidence="9" id="KW-0472">Membrane</keyword>
<dbReference type="InterPro" id="IPR011712">
    <property type="entry name" value="Sig_transdc_His_kin_sub3_dim/P"/>
</dbReference>
<keyword evidence="9" id="KW-0812">Transmembrane</keyword>
<dbReference type="RefSeq" id="WP_323247747.1">
    <property type="nucleotide sequence ID" value="NZ_JAYFUL010000007.1"/>
</dbReference>
<gene>
    <name evidence="11" type="ORF">VB264_06355</name>
</gene>
<keyword evidence="12" id="KW-1185">Reference proteome</keyword>
<reference evidence="11 12" key="1">
    <citation type="submission" date="2023-12" db="EMBL/GenBank/DDBJ databases">
        <title>Novel species of the genus Arcicella isolated from rivers.</title>
        <authorList>
            <person name="Lu H."/>
        </authorList>
    </citation>
    <scope>NUCLEOTIDE SEQUENCE [LARGE SCALE GENOMIC DNA]</scope>
    <source>
        <strain evidence="11 12">LMG 21963</strain>
    </source>
</reference>
<protein>
    <recommendedName>
        <fullName evidence="2">histidine kinase</fullName>
        <ecNumber evidence="2">2.7.13.3</ecNumber>
    </recommendedName>
</protein>
<evidence type="ECO:0000256" key="7">
    <source>
        <dbReference type="ARBA" id="ARBA00022840"/>
    </source>
</evidence>
<proteinExistence type="predicted"/>
<dbReference type="Pfam" id="PF02518">
    <property type="entry name" value="HATPase_c"/>
    <property type="match status" value="1"/>
</dbReference>
<dbReference type="EMBL" id="JAYFUL010000007">
    <property type="protein sequence ID" value="MEA5257397.1"/>
    <property type="molecule type" value="Genomic_DNA"/>
</dbReference>
<evidence type="ECO:0000256" key="2">
    <source>
        <dbReference type="ARBA" id="ARBA00012438"/>
    </source>
</evidence>
<keyword evidence="8" id="KW-0902">Two-component regulatory system</keyword>
<evidence type="ECO:0000256" key="9">
    <source>
        <dbReference type="SAM" id="Phobius"/>
    </source>
</evidence>
<comment type="caution">
    <text evidence="11">The sequence shown here is derived from an EMBL/GenBank/DDBJ whole genome shotgun (WGS) entry which is preliminary data.</text>
</comment>
<dbReference type="Proteomes" id="UP001304671">
    <property type="component" value="Unassembled WGS sequence"/>
</dbReference>
<keyword evidence="3" id="KW-0597">Phosphoprotein</keyword>
<keyword evidence="5" id="KW-0547">Nucleotide-binding</keyword>
<dbReference type="PROSITE" id="PS50109">
    <property type="entry name" value="HIS_KIN"/>
    <property type="match status" value="1"/>
</dbReference>
<evidence type="ECO:0000259" key="10">
    <source>
        <dbReference type="PROSITE" id="PS50109"/>
    </source>
</evidence>
<accession>A0ABU5QK00</accession>
<keyword evidence="4" id="KW-0808">Transferase</keyword>
<keyword evidence="7 11" id="KW-0067">ATP-binding</keyword>
<feature type="transmembrane region" description="Helical" evidence="9">
    <location>
        <begin position="12"/>
        <end position="33"/>
    </location>
</feature>
<dbReference type="Gene3D" id="3.30.565.10">
    <property type="entry name" value="Histidine kinase-like ATPase, C-terminal domain"/>
    <property type="match status" value="1"/>
</dbReference>
<dbReference type="SUPFAM" id="SSF55874">
    <property type="entry name" value="ATPase domain of HSP90 chaperone/DNA topoisomerase II/histidine kinase"/>
    <property type="match status" value="1"/>
</dbReference>
<dbReference type="Gene3D" id="1.20.5.1930">
    <property type="match status" value="1"/>
</dbReference>
<evidence type="ECO:0000256" key="1">
    <source>
        <dbReference type="ARBA" id="ARBA00000085"/>
    </source>
</evidence>
<evidence type="ECO:0000256" key="3">
    <source>
        <dbReference type="ARBA" id="ARBA00022553"/>
    </source>
</evidence>
<dbReference type="PANTHER" id="PTHR24421:SF10">
    <property type="entry name" value="NITRATE_NITRITE SENSOR PROTEIN NARQ"/>
    <property type="match status" value="1"/>
</dbReference>
<keyword evidence="9" id="KW-1133">Transmembrane helix</keyword>
<dbReference type="GO" id="GO:0005524">
    <property type="term" value="F:ATP binding"/>
    <property type="evidence" value="ECO:0007669"/>
    <property type="project" value="UniProtKB-KW"/>
</dbReference>
<organism evidence="11 12">
    <name type="scientific">Arcicella aquatica</name>
    <dbReference type="NCBI Taxonomy" id="217141"/>
    <lineage>
        <taxon>Bacteria</taxon>
        <taxon>Pseudomonadati</taxon>
        <taxon>Bacteroidota</taxon>
        <taxon>Cytophagia</taxon>
        <taxon>Cytophagales</taxon>
        <taxon>Flectobacillaceae</taxon>
        <taxon>Arcicella</taxon>
    </lineage>
</organism>
<feature type="domain" description="Histidine kinase" evidence="10">
    <location>
        <begin position="69"/>
        <end position="263"/>
    </location>
</feature>
<dbReference type="SMART" id="SM00387">
    <property type="entry name" value="HATPase_c"/>
    <property type="match status" value="1"/>
</dbReference>
<dbReference type="InterPro" id="IPR005467">
    <property type="entry name" value="His_kinase_dom"/>
</dbReference>
<evidence type="ECO:0000256" key="5">
    <source>
        <dbReference type="ARBA" id="ARBA00022741"/>
    </source>
</evidence>
<dbReference type="Pfam" id="PF07730">
    <property type="entry name" value="HisKA_3"/>
    <property type="match status" value="1"/>
</dbReference>
<evidence type="ECO:0000256" key="4">
    <source>
        <dbReference type="ARBA" id="ARBA00022679"/>
    </source>
</evidence>
<name>A0ABU5QK00_9BACT</name>
<dbReference type="EC" id="2.7.13.3" evidence="2"/>
<evidence type="ECO:0000256" key="6">
    <source>
        <dbReference type="ARBA" id="ARBA00022777"/>
    </source>
</evidence>
<comment type="catalytic activity">
    <reaction evidence="1">
        <text>ATP + protein L-histidine = ADP + protein N-phospho-L-histidine.</text>
        <dbReference type="EC" id="2.7.13.3"/>
    </reaction>
</comment>
<evidence type="ECO:0000256" key="8">
    <source>
        <dbReference type="ARBA" id="ARBA00023012"/>
    </source>
</evidence>
<sequence length="263" mass="29913">MQKKIDDILLVLAFGTIIFIGLTSFIVAFIILFQKRQAKHREEKQALKIAYEQEILTSQLEVQNQTLQELSQELHDNIGQLLSVARINLNVMEEEMPDNDGYIKQTNEIINQSINDLRALTKSLDGDFVQQFGLEESLSLEMARIRKTKRFVTEINTVGEQYSLGYEREIVLFRVSQEILNNALKHSKAKNLSILLSYLPDSFELCIKDDGQGFDIEVIQQKEISQSGAGLRNIQRRVKLIGGTCSITSEVGIQTQIKITLSH</sequence>
<keyword evidence="6" id="KW-0418">Kinase</keyword>